<evidence type="ECO:0000256" key="15">
    <source>
        <dbReference type="ARBA" id="ARBA00069840"/>
    </source>
</evidence>
<dbReference type="SUPFAM" id="SSF49562">
    <property type="entry name" value="C2 domain (Calcium/lipid-binding domain, CaLB)"/>
    <property type="match status" value="3"/>
</dbReference>
<evidence type="ECO:0000256" key="16">
    <source>
        <dbReference type="SAM" id="MobiDB-lite"/>
    </source>
</evidence>
<dbReference type="GO" id="GO:0005544">
    <property type="term" value="F:calcium-dependent phospholipid binding"/>
    <property type="evidence" value="ECO:0007669"/>
    <property type="project" value="TreeGrafter"/>
</dbReference>
<feature type="compositionally biased region" description="Basic residues" evidence="16">
    <location>
        <begin position="24"/>
        <end position="36"/>
    </location>
</feature>
<dbReference type="InterPro" id="IPR031468">
    <property type="entry name" value="SMP_LBD"/>
</dbReference>
<dbReference type="GO" id="GO:0035091">
    <property type="term" value="F:phosphatidylinositol binding"/>
    <property type="evidence" value="ECO:0007669"/>
    <property type="project" value="TreeGrafter"/>
</dbReference>
<dbReference type="GO" id="GO:0005509">
    <property type="term" value="F:calcium ion binding"/>
    <property type="evidence" value="ECO:0007669"/>
    <property type="project" value="TreeGrafter"/>
</dbReference>
<evidence type="ECO:0000256" key="8">
    <source>
        <dbReference type="ARBA" id="ARBA00022737"/>
    </source>
</evidence>
<dbReference type="InterPro" id="IPR035892">
    <property type="entry name" value="C2_domain_sf"/>
</dbReference>
<keyword evidence="9" id="KW-0256">Endoplasmic reticulum</keyword>
<feature type="compositionally biased region" description="Basic and acidic residues" evidence="16">
    <location>
        <begin position="687"/>
        <end position="700"/>
    </location>
</feature>
<keyword evidence="6 17" id="KW-0812">Transmembrane</keyword>
<reference evidence="18" key="3">
    <citation type="submission" date="2025-09" db="UniProtKB">
        <authorList>
            <consortium name="Ensembl"/>
        </authorList>
    </citation>
    <scope>IDENTIFICATION</scope>
</reference>
<evidence type="ECO:0000256" key="14">
    <source>
        <dbReference type="ARBA" id="ARBA00023136"/>
    </source>
</evidence>
<dbReference type="InterPro" id="IPR000008">
    <property type="entry name" value="C2_dom"/>
</dbReference>
<evidence type="ECO:0000256" key="2">
    <source>
        <dbReference type="ARBA" id="ARBA00004477"/>
    </source>
</evidence>
<evidence type="ECO:0000256" key="4">
    <source>
        <dbReference type="ARBA" id="ARBA00022448"/>
    </source>
</evidence>
<dbReference type="CDD" id="cd08391">
    <property type="entry name" value="C2A_C2C_Synaptotagmin_like"/>
    <property type="match status" value="1"/>
</dbReference>
<dbReference type="CDD" id="cd04050">
    <property type="entry name" value="C2B_Synaptotagmin-like"/>
    <property type="match status" value="1"/>
</dbReference>
<dbReference type="Ensembl" id="ENSCMUT00000007250.2">
    <property type="protein sequence ID" value="ENSCMUP00000006721.2"/>
    <property type="gene ID" value="ENSCMUG00000004448.2"/>
</dbReference>
<dbReference type="FunFam" id="2.60.40.150:FF:000093">
    <property type="entry name" value="Extended synaptotagmin 3"/>
    <property type="match status" value="1"/>
</dbReference>
<dbReference type="InterPro" id="IPR037749">
    <property type="entry name" value="Ext_Synaptotagmin_C2B"/>
</dbReference>
<feature type="compositionally biased region" description="Gly residues" evidence="16">
    <location>
        <begin position="37"/>
        <end position="52"/>
    </location>
</feature>
<evidence type="ECO:0000256" key="6">
    <source>
        <dbReference type="ARBA" id="ARBA00022692"/>
    </source>
</evidence>
<evidence type="ECO:0000256" key="13">
    <source>
        <dbReference type="ARBA" id="ARBA00023121"/>
    </source>
</evidence>
<dbReference type="PROSITE" id="PS50004">
    <property type="entry name" value="C2"/>
    <property type="match status" value="3"/>
</dbReference>
<keyword evidence="10" id="KW-0106">Calcium</keyword>
<evidence type="ECO:0000256" key="5">
    <source>
        <dbReference type="ARBA" id="ARBA00022475"/>
    </source>
</evidence>
<keyword evidence="11 17" id="KW-1133">Transmembrane helix</keyword>
<dbReference type="PANTHER" id="PTHR45761">
    <property type="entry name" value="EXTENDED SYNAPTOTAGMIN-LIKE PROTEIN 2, ISOFORM C"/>
    <property type="match status" value="1"/>
</dbReference>
<dbReference type="PROSITE" id="PS51847">
    <property type="entry name" value="SMP"/>
    <property type="match status" value="1"/>
</dbReference>
<comment type="subcellular location">
    <subcellularLocation>
        <location evidence="1">Cell membrane</location>
        <topology evidence="1">Peripheral membrane protein</topology>
    </subcellularLocation>
    <subcellularLocation>
        <location evidence="2">Endoplasmic reticulum membrane</location>
        <topology evidence="2">Multi-pass membrane protein</topology>
    </subcellularLocation>
</comment>
<evidence type="ECO:0000313" key="19">
    <source>
        <dbReference type="Proteomes" id="UP000694553"/>
    </source>
</evidence>
<evidence type="ECO:0000256" key="17">
    <source>
        <dbReference type="SAM" id="Phobius"/>
    </source>
</evidence>
<dbReference type="GO" id="GO:0061817">
    <property type="term" value="P:endoplasmic reticulum-plasma membrane tethering"/>
    <property type="evidence" value="ECO:0007669"/>
    <property type="project" value="InterPro"/>
</dbReference>
<dbReference type="FunFam" id="2.60.40.150:FF:000114">
    <property type="entry name" value="Extended synaptotagmin 3"/>
    <property type="match status" value="1"/>
</dbReference>
<evidence type="ECO:0000313" key="18">
    <source>
        <dbReference type="Ensembl" id="ENSCMUP00000006721.2"/>
    </source>
</evidence>
<dbReference type="GO" id="GO:0006869">
    <property type="term" value="P:lipid transport"/>
    <property type="evidence" value="ECO:0007669"/>
    <property type="project" value="UniProtKB-KW"/>
</dbReference>
<dbReference type="Pfam" id="PF00168">
    <property type="entry name" value="C2"/>
    <property type="match status" value="3"/>
</dbReference>
<evidence type="ECO:0000256" key="1">
    <source>
        <dbReference type="ARBA" id="ARBA00004202"/>
    </source>
</evidence>
<dbReference type="CDD" id="cd04030">
    <property type="entry name" value="C2C_KIAA1228"/>
    <property type="match status" value="1"/>
</dbReference>
<dbReference type="PANTHER" id="PTHR45761:SF4">
    <property type="entry name" value="EXTENDED SYNAPTOTAGMIN-3"/>
    <property type="match status" value="1"/>
</dbReference>
<dbReference type="Gene3D" id="2.60.40.150">
    <property type="entry name" value="C2 domain"/>
    <property type="match status" value="3"/>
</dbReference>
<dbReference type="InterPro" id="IPR037733">
    <property type="entry name" value="Ext_Synaptotagmin_C2A"/>
</dbReference>
<keyword evidence="7" id="KW-0479">Metal-binding</keyword>
<evidence type="ECO:0000256" key="10">
    <source>
        <dbReference type="ARBA" id="ARBA00022837"/>
    </source>
</evidence>
<evidence type="ECO:0000256" key="9">
    <source>
        <dbReference type="ARBA" id="ARBA00022824"/>
    </source>
</evidence>
<dbReference type="SMART" id="SM00239">
    <property type="entry name" value="C2"/>
    <property type="match status" value="3"/>
</dbReference>
<keyword evidence="13" id="KW-0446">Lipid-binding</keyword>
<gene>
    <name evidence="18" type="primary">ESYT3</name>
</gene>
<reference evidence="18" key="2">
    <citation type="submission" date="2025-08" db="UniProtKB">
        <authorList>
            <consortium name="Ensembl"/>
        </authorList>
    </citation>
    <scope>IDENTIFICATION</scope>
</reference>
<dbReference type="Pfam" id="PF17047">
    <property type="entry name" value="SMP_LBD"/>
    <property type="match status" value="1"/>
</dbReference>
<evidence type="ECO:0000256" key="12">
    <source>
        <dbReference type="ARBA" id="ARBA00023055"/>
    </source>
</evidence>
<dbReference type="OMA" id="WANKVIS"/>
<dbReference type="FunFam" id="2.60.40.150:FF:000025">
    <property type="entry name" value="Extended synaptotagmin 2"/>
    <property type="match status" value="1"/>
</dbReference>
<dbReference type="AlphaFoldDB" id="A0A8C3GV27"/>
<dbReference type="GO" id="GO:0005886">
    <property type="term" value="C:plasma membrane"/>
    <property type="evidence" value="ECO:0007669"/>
    <property type="project" value="UniProtKB-SubCell"/>
</dbReference>
<organism evidence="18 19">
    <name type="scientific">Corvus moneduloides</name>
    <name type="common">New Caledonian crow</name>
    <dbReference type="NCBI Taxonomy" id="1196302"/>
    <lineage>
        <taxon>Eukaryota</taxon>
        <taxon>Metazoa</taxon>
        <taxon>Chordata</taxon>
        <taxon>Craniata</taxon>
        <taxon>Vertebrata</taxon>
        <taxon>Euteleostomi</taxon>
        <taxon>Archelosauria</taxon>
        <taxon>Archosauria</taxon>
        <taxon>Dinosauria</taxon>
        <taxon>Saurischia</taxon>
        <taxon>Theropoda</taxon>
        <taxon>Coelurosauria</taxon>
        <taxon>Aves</taxon>
        <taxon>Neognathae</taxon>
        <taxon>Neoaves</taxon>
        <taxon>Telluraves</taxon>
        <taxon>Australaves</taxon>
        <taxon>Passeriformes</taxon>
        <taxon>Corvoidea</taxon>
        <taxon>Corvidae</taxon>
        <taxon>Corvus</taxon>
    </lineage>
</organism>
<dbReference type="CDD" id="cd21681">
    <property type="entry name" value="SMP_ESyt3"/>
    <property type="match status" value="1"/>
</dbReference>
<keyword evidence="8" id="KW-0677">Repeat</keyword>
<keyword evidence="14 17" id="KW-0472">Membrane</keyword>
<name>A0A8C3GV27_CORMO</name>
<dbReference type="Proteomes" id="UP000694553">
    <property type="component" value="Unassembled WGS sequence"/>
</dbReference>
<comment type="similarity">
    <text evidence="3">Belongs to the extended synaptotagmin family.</text>
</comment>
<evidence type="ECO:0000256" key="7">
    <source>
        <dbReference type="ARBA" id="ARBA00022723"/>
    </source>
</evidence>
<proteinExistence type="inferred from homology"/>
<accession>A0A8C3GV27</accession>
<dbReference type="GO" id="GO:0031210">
    <property type="term" value="F:phosphatidylcholine binding"/>
    <property type="evidence" value="ECO:0007669"/>
    <property type="project" value="TreeGrafter"/>
</dbReference>
<accession>A0A8U7N7E2</accession>
<dbReference type="InterPro" id="IPR039010">
    <property type="entry name" value="Synaptotagmin_SMP"/>
</dbReference>
<keyword evidence="5" id="KW-1003">Cell membrane</keyword>
<feature type="region of interest" description="Disordered" evidence="16">
    <location>
        <begin position="639"/>
        <end position="734"/>
    </location>
</feature>
<sequence>MGRRVSVTPPESRAPRGTGLAGRAARRGGAGRRRGRAGPGGRRSRGGGGGAGRAHSAGATLARAVAMHRAAAPRPAALPRLLLSSAARALLWLGPVYLAGYLGLSGSWVLLALALWLCWGLNRRGKRDRLAAAFALLEDEREAVCRGLAARHLPAWVHFPDVERVEWLNKVLVQAWPYFGTIMEKTFKEVLEPKIRAKSVHLKTCTFTKIHFGEKCPRINGIKAYTKEIDRRQVTLDLQICYIGDCEIHMDISKFNLGVKGVQLYGTLRVILEPLLTDAPFVGAVTLFFMQKPHLEINWAGMSNLLDVPGINVMSDSLIQDFIAARLVLPNRITVPLKKNMNIAHLRFPVPQGVIRVHLLEAENLVQKDNFLGAIRGKSDPYALLRVGTVQYRSKTVSRDLNPIWNETFEFVVHEVPGQDLEVDLYDEDPDKDDFMGSLLIGLADVMNDRTVDEWFPLSKTTSGHLHLKLEWLSLVNDQEKLHEDKKGLSTAILIVYLDSAFNLPKNHFEYSNGECGAKKIKNNKYLKKMEREPSSFVLLTVGSKTQKSKTCNFSKDPTWGQAFTFFVHSAHSQSLHIEIKDKERDSALGTSVVCLSHLLKDPNMTLDQRFQLDHSSSDSFIKMKLVLRALNVEEPDPQRVKAGVNASKPGPVRVTEKAGNQQKLASPPQVSKVPPMSKDSVALESLPKKDSGEDLDTKDSSAAPVPSETVSGLDEAEGKQNAERGPPSALPSGAAAVPTLPVLQEMRLAPSVTSLGSLPSSCFELSSSNLDIHKTEMPLGEIQLTVRYASIRQSLVVLVNGCRNLVPSSNRGVDPYVRIYLLPDRRWTSRKKTSVKKKTLNPQYDEKFEFFESLENVKKRSLDIAVKNSRPFISQERKELGKVRIDLSQEDLIKGFAQWYELTRGRRRKI</sequence>
<keyword evidence="4" id="KW-0813">Transport</keyword>
<feature type="transmembrane region" description="Helical" evidence="17">
    <location>
        <begin position="100"/>
        <end position="119"/>
    </location>
</feature>
<keyword evidence="19" id="KW-1185">Reference proteome</keyword>
<evidence type="ECO:0000256" key="3">
    <source>
        <dbReference type="ARBA" id="ARBA00005867"/>
    </source>
</evidence>
<dbReference type="PRINTS" id="PR00360">
    <property type="entry name" value="C2DOMAIN"/>
</dbReference>
<evidence type="ECO:0000256" key="11">
    <source>
        <dbReference type="ARBA" id="ARBA00022989"/>
    </source>
</evidence>
<reference evidence="19" key="1">
    <citation type="submission" date="2019-10" db="EMBL/GenBank/DDBJ databases">
        <title>Corvus moneduloides (New Caledonian crow) genome, bCorMon1, primary haplotype.</title>
        <authorList>
            <person name="Rutz C."/>
            <person name="Fungtammasan C."/>
            <person name="Mountcastle J."/>
            <person name="Formenti G."/>
            <person name="Chow W."/>
            <person name="Howe K."/>
            <person name="Steele M.P."/>
            <person name="Fernandes J."/>
            <person name="Gilbert M.T.P."/>
            <person name="Fedrigo O."/>
            <person name="Jarvis E.D."/>
            <person name="Gemmell N."/>
        </authorList>
    </citation>
    <scope>NUCLEOTIDE SEQUENCE [LARGE SCALE GENOMIC DNA]</scope>
</reference>
<feature type="region of interest" description="Disordered" evidence="16">
    <location>
        <begin position="1"/>
        <end position="55"/>
    </location>
</feature>
<protein>
    <recommendedName>
        <fullName evidence="15">Extended synaptotagmin-3</fullName>
    </recommendedName>
</protein>
<dbReference type="InterPro" id="IPR051634">
    <property type="entry name" value="Extended_Synaptotagmin"/>
</dbReference>
<dbReference type="InterPro" id="IPR037752">
    <property type="entry name" value="C2C_KIAA1228"/>
</dbReference>
<dbReference type="GO" id="GO:0005789">
    <property type="term" value="C:endoplasmic reticulum membrane"/>
    <property type="evidence" value="ECO:0007669"/>
    <property type="project" value="UniProtKB-SubCell"/>
</dbReference>
<dbReference type="GO" id="GO:0008429">
    <property type="term" value="F:phosphatidylethanolamine binding"/>
    <property type="evidence" value="ECO:0007669"/>
    <property type="project" value="TreeGrafter"/>
</dbReference>
<keyword evidence="12" id="KW-0445">Lipid transport</keyword>